<reference evidence="6 7" key="2">
    <citation type="journal article" date="2012" name="Stand. Genomic Sci.">
        <title>Genome sequence of the moderately thermophilic, amino-acid-degrading and sulfur-reducing bacterium Thermovirga lienii type strain (Cas60314(T)).</title>
        <authorList>
            <person name="Goker M."/>
            <person name="Saunders E."/>
            <person name="Lapidus A."/>
            <person name="Nolan M."/>
            <person name="Lucas S."/>
            <person name="Hammon N."/>
            <person name="Deshpande S."/>
            <person name="Cheng J.F."/>
            <person name="Han C."/>
            <person name="Tapia R."/>
            <person name="Goodwin L.A."/>
            <person name="Pitluck S."/>
            <person name="Liolios K."/>
            <person name="Mavromatis K."/>
            <person name="Pagani I."/>
            <person name="Ivanova N."/>
            <person name="Mikhailova N."/>
            <person name="Pati A."/>
            <person name="Chen A."/>
            <person name="Palaniappan K."/>
            <person name="Land M."/>
            <person name="Chang Y.J."/>
            <person name="Jeffries C.D."/>
            <person name="Brambilla E.M."/>
            <person name="Rohde M."/>
            <person name="Spring S."/>
            <person name="Detter J.C."/>
            <person name="Woyke T."/>
            <person name="Bristow J."/>
            <person name="Eisen J.A."/>
            <person name="Markowitz V."/>
            <person name="Hugenholtz P."/>
            <person name="Kyrpides N.C."/>
            <person name="Klenk H.P."/>
        </authorList>
    </citation>
    <scope>NUCLEOTIDE SEQUENCE [LARGE SCALE GENOMIC DNA]</scope>
    <source>
        <strain evidence="7">ATCC BAA-1197 / DSM 17291 / Cas60314</strain>
    </source>
</reference>
<organism evidence="6 7">
    <name type="scientific">Thermovirga lienii (strain ATCC BAA-1197 / DSM 17291 / Cas60314)</name>
    <dbReference type="NCBI Taxonomy" id="580340"/>
    <lineage>
        <taxon>Bacteria</taxon>
        <taxon>Thermotogati</taxon>
        <taxon>Synergistota</taxon>
        <taxon>Synergistia</taxon>
        <taxon>Synergistales</taxon>
        <taxon>Thermovirgaceae</taxon>
        <taxon>Thermovirga</taxon>
    </lineage>
</organism>
<dbReference type="InterPro" id="IPR034746">
    <property type="entry name" value="POTRA"/>
</dbReference>
<feature type="domain" description="POTRA" evidence="5">
    <location>
        <begin position="184"/>
        <end position="258"/>
    </location>
</feature>
<proteinExistence type="predicted"/>
<name>G7V8B8_THELD</name>
<dbReference type="PANTHER" id="PTHR12815">
    <property type="entry name" value="SORTING AND ASSEMBLY MACHINERY SAMM50 PROTEIN FAMILY MEMBER"/>
    <property type="match status" value="1"/>
</dbReference>
<keyword evidence="4" id="KW-0472">Membrane</keyword>
<dbReference type="InterPro" id="IPR000184">
    <property type="entry name" value="Bac_surfAg_D15"/>
</dbReference>
<dbReference type="GO" id="GO:0019867">
    <property type="term" value="C:outer membrane"/>
    <property type="evidence" value="ECO:0007669"/>
    <property type="project" value="InterPro"/>
</dbReference>
<dbReference type="PANTHER" id="PTHR12815:SF18">
    <property type="entry name" value="SORTING AND ASSEMBLY MACHINERY COMPONENT 50 HOMOLOG"/>
    <property type="match status" value="1"/>
</dbReference>
<dbReference type="InterPro" id="IPR039910">
    <property type="entry name" value="D15-like"/>
</dbReference>
<evidence type="ECO:0000259" key="5">
    <source>
        <dbReference type="PROSITE" id="PS51779"/>
    </source>
</evidence>
<sequence length="593" mass="67308">MGSKFAGRGVSLVRKLLSFVLLSGALLLCFASFSFAQNPLVVGVGVSGNKEVASNFILSVVETKVGEPLDREVVQKDIDNIYGLGFFSLVDVNVTPQSGGVYVEYEVVENPTIKEIVFEGNTVYSSEELMEYVFSKPGSVFNRVFFRHDLQRIKEKYEKDGYTLVRMEDVTFEDGVVKIKIVEPRVGDIIIQGNKKTKTFVIKREILLKKGDLFNAVLVRHSLNNLNQLGFFEDVSLGFEPNEENPDMVNLVFTVTEQKTTKVGLSIGHGSSSGWTGGATLTETNYKGLGQRAEIGFETGDREQYWISFTEPYMDQEHYSWKVGVYKRSWEDLEEYEDGTLQHYYDEDKKGAYFGIGKKFRSDDRLSWYALLDWHDVEIFNVRNPDETPGTMVDDEDRVGTNYSITGTFTYNDMVKYISYPDGAVYKLNVEQGYFEPDDGDKMDYTKYWIETRYYRPLKDFLSGIMDNLDIGSEDNPVIFATRLRYGSSSGQVPWSEQYFLGGSSTLRGYNDDEFEGDEMALLNAELRVPVKDAFSVVFFYDTGMASDNFSFSDLKDAYGIGVRVRTPLGNLRLDVAEGEYETVTHFGFGEMF</sequence>
<accession>G7V8B8</accession>
<evidence type="ECO:0000313" key="7">
    <source>
        <dbReference type="Proteomes" id="UP000005868"/>
    </source>
</evidence>
<dbReference type="Proteomes" id="UP000005868">
    <property type="component" value="Chromosome"/>
</dbReference>
<protein>
    <submittedName>
        <fullName evidence="6">Surface antigen (D15)</fullName>
    </submittedName>
</protein>
<keyword evidence="3" id="KW-0812">Transmembrane</keyword>
<dbReference type="Pfam" id="PF01103">
    <property type="entry name" value="Omp85"/>
    <property type="match status" value="1"/>
</dbReference>
<dbReference type="STRING" id="580340.Tlie_0545"/>
<keyword evidence="7" id="KW-1185">Reference proteome</keyword>
<evidence type="ECO:0000313" key="6">
    <source>
        <dbReference type="EMBL" id="AER66280.1"/>
    </source>
</evidence>
<dbReference type="Pfam" id="PF07244">
    <property type="entry name" value="POTRA"/>
    <property type="match status" value="3"/>
</dbReference>
<evidence type="ECO:0000256" key="2">
    <source>
        <dbReference type="ARBA" id="ARBA00022452"/>
    </source>
</evidence>
<comment type="subcellular location">
    <subcellularLocation>
        <location evidence="1">Membrane</location>
    </subcellularLocation>
</comment>
<reference evidence="7" key="1">
    <citation type="submission" date="2011-10" db="EMBL/GenBank/DDBJ databases">
        <title>The complete genome of chromosome of Thermovirga lienii DSM 17291.</title>
        <authorList>
            <consortium name="US DOE Joint Genome Institute (JGI-PGF)"/>
            <person name="Lucas S."/>
            <person name="Copeland A."/>
            <person name="Lapidus A."/>
            <person name="Glavina del Rio T."/>
            <person name="Dalin E."/>
            <person name="Tice H."/>
            <person name="Bruce D."/>
            <person name="Goodwin L."/>
            <person name="Pitluck S."/>
            <person name="Peters L."/>
            <person name="Mikhailova N."/>
            <person name="Saunders E."/>
            <person name="Kyrpides N."/>
            <person name="Mavromatis K."/>
            <person name="Ivanova N."/>
            <person name="Last F.I."/>
            <person name="Brettin T."/>
            <person name="Detter J.C."/>
            <person name="Han C."/>
            <person name="Larimer F."/>
            <person name="Land M."/>
            <person name="Hauser L."/>
            <person name="Markowitz V."/>
            <person name="Cheng J.-F."/>
            <person name="Hugenholtz P."/>
            <person name="Woyke T."/>
            <person name="Wu D."/>
            <person name="Spring S."/>
            <person name="Schroeder M."/>
            <person name="Brambilla E.-M."/>
            <person name="Klenk H.-P."/>
            <person name="Eisen J.A."/>
        </authorList>
    </citation>
    <scope>NUCLEOTIDE SEQUENCE [LARGE SCALE GENOMIC DNA]</scope>
    <source>
        <strain evidence="7">ATCC BAA-1197 / DSM 17291 / Cas60314</strain>
    </source>
</reference>
<dbReference type="EMBL" id="CP003096">
    <property type="protein sequence ID" value="AER66280.1"/>
    <property type="molecule type" value="Genomic_DNA"/>
</dbReference>
<evidence type="ECO:0000256" key="1">
    <source>
        <dbReference type="ARBA" id="ARBA00004370"/>
    </source>
</evidence>
<evidence type="ECO:0000256" key="3">
    <source>
        <dbReference type="ARBA" id="ARBA00022692"/>
    </source>
</evidence>
<dbReference type="InterPro" id="IPR010827">
    <property type="entry name" value="BamA/TamA_POTRA"/>
</dbReference>
<evidence type="ECO:0000256" key="4">
    <source>
        <dbReference type="ARBA" id="ARBA00023136"/>
    </source>
</evidence>
<gene>
    <name evidence="6" type="ordered locus">Tlie_0545</name>
</gene>
<keyword evidence="2" id="KW-1134">Transmembrane beta strand</keyword>
<dbReference type="OrthoDB" id="9776356at2"/>
<dbReference type="AlphaFoldDB" id="G7V8B8"/>
<feature type="domain" description="POTRA" evidence="5">
    <location>
        <begin position="39"/>
        <end position="110"/>
    </location>
</feature>
<dbReference type="Gene3D" id="3.10.20.310">
    <property type="entry name" value="membrane protein fhac"/>
    <property type="match status" value="3"/>
</dbReference>
<dbReference type="Gene3D" id="2.40.160.50">
    <property type="entry name" value="membrane protein fhac: a member of the omp85/tpsb transporter family"/>
    <property type="match status" value="1"/>
</dbReference>
<dbReference type="KEGG" id="tli:Tlie_0545"/>
<dbReference type="eggNOG" id="COG4775">
    <property type="taxonomic scope" value="Bacteria"/>
</dbReference>
<dbReference type="PROSITE" id="PS51779">
    <property type="entry name" value="POTRA"/>
    <property type="match status" value="2"/>
</dbReference>
<dbReference type="HOGENOM" id="CLU_007664_4_0_0"/>